<dbReference type="RefSeq" id="WP_205262367.1">
    <property type="nucleotide sequence ID" value="NZ_JAERWK010000026.1"/>
</dbReference>
<dbReference type="Proteomes" id="UP000663792">
    <property type="component" value="Unassembled WGS sequence"/>
</dbReference>
<dbReference type="Gene3D" id="3.40.50.2300">
    <property type="match status" value="1"/>
</dbReference>
<evidence type="ECO:0000313" key="5">
    <source>
        <dbReference type="Proteomes" id="UP000663792"/>
    </source>
</evidence>
<dbReference type="PANTHER" id="PTHR44591:SF3">
    <property type="entry name" value="RESPONSE REGULATORY DOMAIN-CONTAINING PROTEIN"/>
    <property type="match status" value="1"/>
</dbReference>
<protein>
    <submittedName>
        <fullName evidence="4">Response regulator</fullName>
    </submittedName>
</protein>
<evidence type="ECO:0000313" key="4">
    <source>
        <dbReference type="EMBL" id="MBM9469404.1"/>
    </source>
</evidence>
<name>A0A939C3G9_9ACTN</name>
<evidence type="ECO:0000256" key="2">
    <source>
        <dbReference type="PROSITE-ProRule" id="PRU00169"/>
    </source>
</evidence>
<dbReference type="InterPro" id="IPR050595">
    <property type="entry name" value="Bact_response_regulator"/>
</dbReference>
<comment type="caution">
    <text evidence="4">The sequence shown here is derived from an EMBL/GenBank/DDBJ whole genome shotgun (WGS) entry which is preliminary data.</text>
</comment>
<evidence type="ECO:0000259" key="3">
    <source>
        <dbReference type="PROSITE" id="PS50110"/>
    </source>
</evidence>
<dbReference type="EMBL" id="JAERWK010000026">
    <property type="protein sequence ID" value="MBM9469404.1"/>
    <property type="molecule type" value="Genomic_DNA"/>
</dbReference>
<dbReference type="CDD" id="cd00156">
    <property type="entry name" value="REC"/>
    <property type="match status" value="1"/>
</dbReference>
<dbReference type="SUPFAM" id="SSF52172">
    <property type="entry name" value="CheY-like"/>
    <property type="match status" value="1"/>
</dbReference>
<proteinExistence type="predicted"/>
<gene>
    <name evidence="4" type="ORF">JL106_19120</name>
</gene>
<organism evidence="4 5">
    <name type="scientific">Nakamurella leprariae</name>
    <dbReference type="NCBI Taxonomy" id="2803911"/>
    <lineage>
        <taxon>Bacteria</taxon>
        <taxon>Bacillati</taxon>
        <taxon>Actinomycetota</taxon>
        <taxon>Actinomycetes</taxon>
        <taxon>Nakamurellales</taxon>
        <taxon>Nakamurellaceae</taxon>
        <taxon>Nakamurella</taxon>
    </lineage>
</organism>
<feature type="modified residue" description="4-aspartylphosphate" evidence="2">
    <location>
        <position position="46"/>
    </location>
</feature>
<dbReference type="Pfam" id="PF00072">
    <property type="entry name" value="Response_reg"/>
    <property type="match status" value="1"/>
</dbReference>
<dbReference type="AlphaFoldDB" id="A0A939C3G9"/>
<accession>A0A939C3G9</accession>
<evidence type="ECO:0000256" key="1">
    <source>
        <dbReference type="ARBA" id="ARBA00022553"/>
    </source>
</evidence>
<reference evidence="4" key="1">
    <citation type="submission" date="2021-01" db="EMBL/GenBank/DDBJ databases">
        <title>YIM 132084 draft genome.</title>
        <authorList>
            <person name="An D."/>
        </authorList>
    </citation>
    <scope>NUCLEOTIDE SEQUENCE</scope>
    <source>
        <strain evidence="4">YIM 132084</strain>
    </source>
</reference>
<dbReference type="SMART" id="SM00448">
    <property type="entry name" value="REC"/>
    <property type="match status" value="1"/>
</dbReference>
<dbReference type="PANTHER" id="PTHR44591">
    <property type="entry name" value="STRESS RESPONSE REGULATOR PROTEIN 1"/>
    <property type="match status" value="1"/>
</dbReference>
<feature type="domain" description="Response regulatory" evidence="3">
    <location>
        <begin position="1"/>
        <end position="106"/>
    </location>
</feature>
<sequence>MDDDPDMLELLTIWFEGEGSTVLAARSADEALLMSRGERLDLAVVDLLLTDGMNGWELTDRLREQHAGAAIAVCSILDPADYPTVDARLPKPCTRQDVHALIDRLRGRWDPTGGS</sequence>
<keyword evidence="5" id="KW-1185">Reference proteome</keyword>
<dbReference type="InterPro" id="IPR001789">
    <property type="entry name" value="Sig_transdc_resp-reg_receiver"/>
</dbReference>
<dbReference type="GO" id="GO:0000160">
    <property type="term" value="P:phosphorelay signal transduction system"/>
    <property type="evidence" value="ECO:0007669"/>
    <property type="project" value="InterPro"/>
</dbReference>
<keyword evidence="1 2" id="KW-0597">Phosphoprotein</keyword>
<dbReference type="PROSITE" id="PS50110">
    <property type="entry name" value="RESPONSE_REGULATORY"/>
    <property type="match status" value="1"/>
</dbReference>
<dbReference type="InterPro" id="IPR011006">
    <property type="entry name" value="CheY-like_superfamily"/>
</dbReference>